<comment type="caution">
    <text evidence="1">The sequence shown here is derived from an EMBL/GenBank/DDBJ whole genome shotgun (WGS) entry which is preliminary data.</text>
</comment>
<dbReference type="EMBL" id="WLYK01000002">
    <property type="protein sequence ID" value="MTD14140.1"/>
    <property type="molecule type" value="Genomic_DNA"/>
</dbReference>
<protein>
    <submittedName>
        <fullName evidence="1">GGDEF domain-containing protein</fullName>
    </submittedName>
</protein>
<gene>
    <name evidence="1" type="ORF">GIS00_09300</name>
</gene>
<dbReference type="Proteomes" id="UP000460221">
    <property type="component" value="Unassembled WGS sequence"/>
</dbReference>
<name>A0A7K1FJ93_9ACTN</name>
<evidence type="ECO:0000313" key="1">
    <source>
        <dbReference type="EMBL" id="MTD14140.1"/>
    </source>
</evidence>
<evidence type="ECO:0000313" key="2">
    <source>
        <dbReference type="Proteomes" id="UP000460221"/>
    </source>
</evidence>
<reference evidence="1 2" key="1">
    <citation type="submission" date="2019-11" db="EMBL/GenBank/DDBJ databases">
        <authorList>
            <person name="Jiang L.-Q."/>
        </authorList>
    </citation>
    <scope>NUCLEOTIDE SEQUENCE [LARGE SCALE GENOMIC DNA]</scope>
    <source>
        <strain evidence="1 2">YIM 132087</strain>
    </source>
</reference>
<proteinExistence type="predicted"/>
<accession>A0A7K1FJ93</accession>
<keyword evidence="2" id="KW-1185">Reference proteome</keyword>
<sequence>MGRPVTSGSSELHDEWRLRTTSLAWTFPADWEDPAVEALCEAIDEGGNIWPAAERLGRARAAAGVSLAEALADIDVLATITDPRYTESLRRAVSLGWADRVTAPPAAVSDPLTGLVTPEYLKVRLAEIYRAAEVEGGAVPDSSALVVVRLDLTDRTGWQRVLPMILSADVMRSVFDGGRTLAQLGPSVAVVLTDRDAVLARRARLLATMIGSQLAVDPAASIPDPQVWIENLPPTYNSALDLLGELGR</sequence>
<dbReference type="AlphaFoldDB" id="A0A7K1FJ93"/>
<dbReference type="RefSeq" id="WP_154768158.1">
    <property type="nucleotide sequence ID" value="NZ_WLYK01000002.1"/>
</dbReference>
<organism evidence="1 2">
    <name type="scientific">Nakamurella alba</name>
    <dbReference type="NCBI Taxonomy" id="2665158"/>
    <lineage>
        <taxon>Bacteria</taxon>
        <taxon>Bacillati</taxon>
        <taxon>Actinomycetota</taxon>
        <taxon>Actinomycetes</taxon>
        <taxon>Nakamurellales</taxon>
        <taxon>Nakamurellaceae</taxon>
        <taxon>Nakamurella</taxon>
    </lineage>
</organism>